<sequence>MNPARPLRTVLCGTGFGRFYAEALARMPDRFELTGILARGSGFSRDYAERAGVPLYTDVRRLPADTDAACVVVGSAVSGGPGGELALALLERGVHVIQEHPVHPDELAAALRTARGAGAVYHLNPFYRHTEPIRRFLAAARSLRERGPLLFADAASALQVLHPLLDVLALALGGLRPRALGPPLTADPAVAAAETAPQPYRVLQAALAGVPLTLRVQNQLHPSDGDNHALLWHRIALGTEHGVLTLADTHGPVLWQPRLHAPRDAHGRLRSAGPGTEHLGEPATTVLDGTDAPPHRDVFQRLWPQALVRALDAFAGDVHAGADPLARGQFDLGVCRLWQETTALLGRPEIIRPGPPRHLRAAELDPADPEPAEQKGTR</sequence>
<protein>
    <submittedName>
        <fullName evidence="4">Thiazolinyl imide reductase</fullName>
    </submittedName>
</protein>
<evidence type="ECO:0000256" key="1">
    <source>
        <dbReference type="SAM" id="MobiDB-lite"/>
    </source>
</evidence>
<dbReference type="NCBIfam" id="TIGR01761">
    <property type="entry name" value="thiaz-red"/>
    <property type="match status" value="1"/>
</dbReference>
<evidence type="ECO:0000313" key="5">
    <source>
        <dbReference type="Proteomes" id="UP000572635"/>
    </source>
</evidence>
<reference evidence="4 5" key="1">
    <citation type="submission" date="2020-08" db="EMBL/GenBank/DDBJ databases">
        <title>Sequencing the genomes of 1000 actinobacteria strains.</title>
        <authorList>
            <person name="Klenk H.-P."/>
        </authorList>
    </citation>
    <scope>NUCLEOTIDE SEQUENCE [LARGE SCALE GENOMIC DNA]</scope>
    <source>
        <strain evidence="4 5">DSM 44551</strain>
    </source>
</reference>
<evidence type="ECO:0000259" key="2">
    <source>
        <dbReference type="Pfam" id="PF01408"/>
    </source>
</evidence>
<dbReference type="GO" id="GO:0000166">
    <property type="term" value="F:nucleotide binding"/>
    <property type="evidence" value="ECO:0007669"/>
    <property type="project" value="InterPro"/>
</dbReference>
<dbReference type="Proteomes" id="UP000572635">
    <property type="component" value="Unassembled WGS sequence"/>
</dbReference>
<dbReference type="SUPFAM" id="SSF51735">
    <property type="entry name" value="NAD(P)-binding Rossmann-fold domains"/>
    <property type="match status" value="1"/>
</dbReference>
<dbReference type="Pfam" id="PF01408">
    <property type="entry name" value="GFO_IDH_MocA"/>
    <property type="match status" value="1"/>
</dbReference>
<dbReference type="PANTHER" id="PTHR43377:SF1">
    <property type="entry name" value="BILIVERDIN REDUCTASE A"/>
    <property type="match status" value="1"/>
</dbReference>
<dbReference type="AlphaFoldDB" id="A0A7W8QTA4"/>
<name>A0A7W8QTA4_9ACTN</name>
<dbReference type="InterPro" id="IPR000683">
    <property type="entry name" value="Gfo/Idh/MocA-like_OxRdtase_N"/>
</dbReference>
<dbReference type="RefSeq" id="WP_184399533.1">
    <property type="nucleotide sequence ID" value="NZ_BAAAJD010000012.1"/>
</dbReference>
<feature type="domain" description="Thiazolinyl imine reductase-like C-terminal" evidence="3">
    <location>
        <begin position="151"/>
        <end position="255"/>
    </location>
</feature>
<dbReference type="Gene3D" id="3.30.360.10">
    <property type="entry name" value="Dihydrodipicolinate Reductase, domain 2"/>
    <property type="match status" value="1"/>
</dbReference>
<evidence type="ECO:0000313" key="4">
    <source>
        <dbReference type="EMBL" id="MBB5436192.1"/>
    </source>
</evidence>
<feature type="region of interest" description="Disordered" evidence="1">
    <location>
        <begin position="348"/>
        <end position="378"/>
    </location>
</feature>
<feature type="domain" description="Gfo/Idh/MocA-like oxidoreductase N-terminal" evidence="2">
    <location>
        <begin position="8"/>
        <end position="123"/>
    </location>
</feature>
<dbReference type="InterPro" id="IPR010091">
    <property type="entry name" value="Thiazolinyl_imide_reductase"/>
</dbReference>
<accession>A0A7W8QTA4</accession>
<dbReference type="InterPro" id="IPR048655">
    <property type="entry name" value="Irp3-like_C"/>
</dbReference>
<dbReference type="Pfam" id="PF21390">
    <property type="entry name" value="Irp3-like_C"/>
    <property type="match status" value="1"/>
</dbReference>
<dbReference type="InterPro" id="IPR036291">
    <property type="entry name" value="NAD(P)-bd_dom_sf"/>
</dbReference>
<evidence type="ECO:0000259" key="3">
    <source>
        <dbReference type="Pfam" id="PF21390"/>
    </source>
</evidence>
<proteinExistence type="predicted"/>
<dbReference type="EMBL" id="JACHDB010000002">
    <property type="protein sequence ID" value="MBB5436192.1"/>
    <property type="molecule type" value="Genomic_DNA"/>
</dbReference>
<gene>
    <name evidence="4" type="ORF">HDA36_006340</name>
</gene>
<comment type="caution">
    <text evidence="4">The sequence shown here is derived from an EMBL/GenBank/DDBJ whole genome shotgun (WGS) entry which is preliminary data.</text>
</comment>
<keyword evidence="5" id="KW-1185">Reference proteome</keyword>
<organism evidence="4 5">
    <name type="scientific">Nocardiopsis composta</name>
    <dbReference type="NCBI Taxonomy" id="157465"/>
    <lineage>
        <taxon>Bacteria</taxon>
        <taxon>Bacillati</taxon>
        <taxon>Actinomycetota</taxon>
        <taxon>Actinomycetes</taxon>
        <taxon>Streptosporangiales</taxon>
        <taxon>Nocardiopsidaceae</taxon>
        <taxon>Nocardiopsis</taxon>
    </lineage>
</organism>
<dbReference type="PANTHER" id="PTHR43377">
    <property type="entry name" value="BILIVERDIN REDUCTASE A"/>
    <property type="match status" value="1"/>
</dbReference>
<dbReference type="InterPro" id="IPR051450">
    <property type="entry name" value="Gfo/Idh/MocA_Oxidoreductases"/>
</dbReference>
<dbReference type="Gene3D" id="3.40.50.720">
    <property type="entry name" value="NAD(P)-binding Rossmann-like Domain"/>
    <property type="match status" value="1"/>
</dbReference>